<comment type="similarity">
    <text evidence="4">Belongs to the AAA ATPase family.</text>
</comment>
<evidence type="ECO:0000313" key="8">
    <source>
        <dbReference type="Proteomes" id="UP000288547"/>
    </source>
</evidence>
<dbReference type="Proteomes" id="UP000288547">
    <property type="component" value="Unassembled WGS sequence"/>
</dbReference>
<dbReference type="InterPro" id="IPR041569">
    <property type="entry name" value="AAA_lid_3"/>
</dbReference>
<organism evidence="7 8">
    <name type="scientific">Labedella phragmitis</name>
    <dbReference type="NCBI Taxonomy" id="2498849"/>
    <lineage>
        <taxon>Bacteria</taxon>
        <taxon>Bacillati</taxon>
        <taxon>Actinomycetota</taxon>
        <taxon>Actinomycetes</taxon>
        <taxon>Micrococcales</taxon>
        <taxon>Microbacteriaceae</taxon>
        <taxon>Labedella</taxon>
    </lineage>
</organism>
<protein>
    <submittedName>
        <fullName evidence="7">AAA family ATPase</fullName>
    </submittedName>
</protein>
<dbReference type="FunFam" id="3.40.50.300:FF:001025">
    <property type="entry name" value="ATPase family, AAA domain-containing 2B"/>
    <property type="match status" value="1"/>
</dbReference>
<keyword evidence="1 4" id="KW-0547">Nucleotide-binding</keyword>
<dbReference type="AlphaFoldDB" id="A0A444PX88"/>
<dbReference type="RefSeq" id="WP_128493335.1">
    <property type="nucleotide sequence ID" value="NZ_RZNB01000001.1"/>
</dbReference>
<keyword evidence="3" id="KW-0175">Coiled coil</keyword>
<feature type="domain" description="AAA+ ATPase" evidence="6">
    <location>
        <begin position="214"/>
        <end position="353"/>
    </location>
</feature>
<feature type="compositionally biased region" description="Low complexity" evidence="5">
    <location>
        <begin position="70"/>
        <end position="79"/>
    </location>
</feature>
<evidence type="ECO:0000256" key="1">
    <source>
        <dbReference type="ARBA" id="ARBA00022741"/>
    </source>
</evidence>
<dbReference type="Gene3D" id="1.10.8.60">
    <property type="match status" value="1"/>
</dbReference>
<dbReference type="Pfam" id="PF00004">
    <property type="entry name" value="AAA"/>
    <property type="match status" value="1"/>
</dbReference>
<dbReference type="PROSITE" id="PS00674">
    <property type="entry name" value="AAA"/>
    <property type="match status" value="1"/>
</dbReference>
<proteinExistence type="inferred from homology"/>
<evidence type="ECO:0000256" key="4">
    <source>
        <dbReference type="RuleBase" id="RU003651"/>
    </source>
</evidence>
<evidence type="ECO:0000313" key="7">
    <source>
        <dbReference type="EMBL" id="RWZ52492.1"/>
    </source>
</evidence>
<evidence type="ECO:0000259" key="6">
    <source>
        <dbReference type="SMART" id="SM00382"/>
    </source>
</evidence>
<keyword evidence="8" id="KW-1185">Reference proteome</keyword>
<reference evidence="7 8" key="1">
    <citation type="submission" date="2018-12" db="EMBL/GenBank/DDBJ databases">
        <authorList>
            <person name="Li F."/>
        </authorList>
    </citation>
    <scope>NUCLEOTIDE SEQUENCE [LARGE SCALE GENOMIC DNA]</scope>
    <source>
        <strain evidence="7 8">11W25H-1</strain>
    </source>
</reference>
<dbReference type="Gene3D" id="3.40.50.300">
    <property type="entry name" value="P-loop containing nucleotide triphosphate hydrolases"/>
    <property type="match status" value="1"/>
</dbReference>
<dbReference type="InterPro" id="IPR050168">
    <property type="entry name" value="AAA_ATPase_domain"/>
</dbReference>
<dbReference type="InterPro" id="IPR027417">
    <property type="entry name" value="P-loop_NTPase"/>
</dbReference>
<gene>
    <name evidence="7" type="ORF">ELQ90_00595</name>
</gene>
<dbReference type="InterPro" id="IPR011990">
    <property type="entry name" value="TPR-like_helical_dom_sf"/>
</dbReference>
<dbReference type="OrthoDB" id="9809379at2"/>
<dbReference type="EMBL" id="RZNB01000001">
    <property type="protein sequence ID" value="RWZ52492.1"/>
    <property type="molecule type" value="Genomic_DNA"/>
</dbReference>
<dbReference type="InterPro" id="IPR003959">
    <property type="entry name" value="ATPase_AAA_core"/>
</dbReference>
<dbReference type="Gene3D" id="1.25.40.10">
    <property type="entry name" value="Tetratricopeptide repeat domain"/>
    <property type="match status" value="1"/>
</dbReference>
<dbReference type="PANTHER" id="PTHR23077">
    <property type="entry name" value="AAA-FAMILY ATPASE"/>
    <property type="match status" value="1"/>
</dbReference>
<dbReference type="InterPro" id="IPR003960">
    <property type="entry name" value="ATPase_AAA_CS"/>
</dbReference>
<dbReference type="SMART" id="SM00382">
    <property type="entry name" value="AAA"/>
    <property type="match status" value="1"/>
</dbReference>
<dbReference type="Pfam" id="PF17862">
    <property type="entry name" value="AAA_lid_3"/>
    <property type="match status" value="1"/>
</dbReference>
<accession>A0A444PX88</accession>
<dbReference type="SUPFAM" id="SSF52540">
    <property type="entry name" value="P-loop containing nucleoside triphosphate hydrolases"/>
    <property type="match status" value="1"/>
</dbReference>
<dbReference type="GO" id="GO:0016887">
    <property type="term" value="F:ATP hydrolysis activity"/>
    <property type="evidence" value="ECO:0007669"/>
    <property type="project" value="InterPro"/>
</dbReference>
<name>A0A444PX88_9MICO</name>
<sequence>MSDALFQSLFAALEASPTNVELRVQVAQLLLDRGRLDDAVTQAATVLTHEPGNPEAMRVLTAATAAMRSPGTTTAAGTPDGSRPSPDDVDSGGAPRDEFSTGQSSGDLDVRDGGSTNSAATDAPGGFDWTAAESDLGSSAVPPPYVSSPAAAADGDPAIITPGGDEAAPVVDEYRDRVTLADVGGLEAVKQRLRESFLEPMRHPELAKAFGKTLRGGLVLYGPPGCGKTFMARAIAGELGARFLTASLADILGSHFGETEKNLRALFEHARSLTPAVLFLDEIDAIGAKRSSIGTGWSGMRAMVDQLLMELDSMTADNDGLFVLAATNSPWEVDPALLRPGRFDRMLLVLPPDEPAREAILRMHLDRRPVAGIDLGELVRSTDGFSGADLEHLVSSAAEQAMLRSIQTGEVQPIGMTELRHVLREVKPSTGAWLAGAKNVVTFANTDGRYDDLAAFLESRGIR</sequence>
<evidence type="ECO:0000256" key="5">
    <source>
        <dbReference type="SAM" id="MobiDB-lite"/>
    </source>
</evidence>
<comment type="caution">
    <text evidence="7">The sequence shown here is derived from an EMBL/GenBank/DDBJ whole genome shotgun (WGS) entry which is preliminary data.</text>
</comment>
<dbReference type="GO" id="GO:0005524">
    <property type="term" value="F:ATP binding"/>
    <property type="evidence" value="ECO:0007669"/>
    <property type="project" value="UniProtKB-KW"/>
</dbReference>
<evidence type="ECO:0000256" key="3">
    <source>
        <dbReference type="ARBA" id="ARBA00023054"/>
    </source>
</evidence>
<dbReference type="InterPro" id="IPR003593">
    <property type="entry name" value="AAA+_ATPase"/>
</dbReference>
<keyword evidence="2 4" id="KW-0067">ATP-binding</keyword>
<feature type="region of interest" description="Disordered" evidence="5">
    <location>
        <begin position="69"/>
        <end position="143"/>
    </location>
</feature>
<evidence type="ECO:0000256" key="2">
    <source>
        <dbReference type="ARBA" id="ARBA00022840"/>
    </source>
</evidence>
<dbReference type="PANTHER" id="PTHR23077:SF171">
    <property type="entry name" value="NUCLEAR VALOSIN-CONTAINING PROTEIN-LIKE"/>
    <property type="match status" value="1"/>
</dbReference>
<dbReference type="SUPFAM" id="SSF48452">
    <property type="entry name" value="TPR-like"/>
    <property type="match status" value="1"/>
</dbReference>